<dbReference type="InterPro" id="IPR011712">
    <property type="entry name" value="Sig_transdc_His_kin_sub3_dim/P"/>
</dbReference>
<feature type="transmembrane region" description="Helical" evidence="9">
    <location>
        <begin position="197"/>
        <end position="215"/>
    </location>
</feature>
<dbReference type="PANTHER" id="PTHR24421:SF10">
    <property type="entry name" value="NITRATE_NITRITE SENSOR PROTEIN NARQ"/>
    <property type="match status" value="1"/>
</dbReference>
<evidence type="ECO:0000256" key="2">
    <source>
        <dbReference type="ARBA" id="ARBA00012438"/>
    </source>
</evidence>
<evidence type="ECO:0000256" key="7">
    <source>
        <dbReference type="ARBA" id="ARBA00022840"/>
    </source>
</evidence>
<organism evidence="11 12">
    <name type="scientific">Methylobrevis pamukkalensis</name>
    <dbReference type="NCBI Taxonomy" id="1439726"/>
    <lineage>
        <taxon>Bacteria</taxon>
        <taxon>Pseudomonadati</taxon>
        <taxon>Pseudomonadota</taxon>
        <taxon>Alphaproteobacteria</taxon>
        <taxon>Hyphomicrobiales</taxon>
        <taxon>Pleomorphomonadaceae</taxon>
        <taxon>Methylobrevis</taxon>
    </lineage>
</organism>
<dbReference type="GO" id="GO:0046983">
    <property type="term" value="F:protein dimerization activity"/>
    <property type="evidence" value="ECO:0007669"/>
    <property type="project" value="InterPro"/>
</dbReference>
<keyword evidence="5" id="KW-0547">Nucleotide-binding</keyword>
<evidence type="ECO:0000313" key="12">
    <source>
        <dbReference type="Proteomes" id="UP000094622"/>
    </source>
</evidence>
<keyword evidence="4 11" id="KW-0808">Transferase</keyword>
<dbReference type="RefSeq" id="WP_069305427.1">
    <property type="nucleotide sequence ID" value="NZ_MCRJ01000002.1"/>
</dbReference>
<keyword evidence="9" id="KW-0812">Transmembrane</keyword>
<protein>
    <recommendedName>
        <fullName evidence="2">histidine kinase</fullName>
        <ecNumber evidence="2">2.7.13.3</ecNumber>
    </recommendedName>
</protein>
<keyword evidence="12" id="KW-1185">Reference proteome</keyword>
<comment type="catalytic activity">
    <reaction evidence="1">
        <text>ATP + protein L-histidine = ADP + protein N-phospho-L-histidine.</text>
        <dbReference type="EC" id="2.7.13.3"/>
    </reaction>
</comment>
<evidence type="ECO:0000259" key="10">
    <source>
        <dbReference type="Pfam" id="PF07730"/>
    </source>
</evidence>
<dbReference type="GO" id="GO:0005524">
    <property type="term" value="F:ATP binding"/>
    <property type="evidence" value="ECO:0007669"/>
    <property type="project" value="UniProtKB-KW"/>
</dbReference>
<dbReference type="Gene3D" id="1.20.5.1930">
    <property type="match status" value="1"/>
</dbReference>
<evidence type="ECO:0000256" key="8">
    <source>
        <dbReference type="ARBA" id="ARBA00023012"/>
    </source>
</evidence>
<feature type="transmembrane region" description="Helical" evidence="9">
    <location>
        <begin position="20"/>
        <end position="38"/>
    </location>
</feature>
<keyword evidence="3" id="KW-0597">Phosphoprotein</keyword>
<keyword evidence="6 11" id="KW-0418">Kinase</keyword>
<evidence type="ECO:0000256" key="6">
    <source>
        <dbReference type="ARBA" id="ARBA00022777"/>
    </source>
</evidence>
<dbReference type="SUPFAM" id="SSF55874">
    <property type="entry name" value="ATPase domain of HSP90 chaperone/DNA topoisomerase II/histidine kinase"/>
    <property type="match status" value="1"/>
</dbReference>
<dbReference type="GO" id="GO:0000155">
    <property type="term" value="F:phosphorelay sensor kinase activity"/>
    <property type="evidence" value="ECO:0007669"/>
    <property type="project" value="InterPro"/>
</dbReference>
<evidence type="ECO:0000256" key="5">
    <source>
        <dbReference type="ARBA" id="ARBA00022741"/>
    </source>
</evidence>
<dbReference type="InterPro" id="IPR036890">
    <property type="entry name" value="HATPase_C_sf"/>
</dbReference>
<sequence length="467" mass="49921">MNASPSASLPRPHDLSRRFALTGGVVMVLAMLAIGYWVSSRIEQRVVDNTASATALFMDSFIAPLAQDLDTADTLSIGPIRAIEEMLSGSALGERIVAVKIWTPDGRVAYSDEPALIGQIFEPGAALRAALSGEVVAELDELGDEENATERAHGIPLLEIYSPLREEFSGRILGVLEFYENATALEASLARTRLQSWLIVASVTAAIGTALFGIVHSGSRLIAAQQAALTERMAETRRVSDQNRQLRLDIERASRGVAEVNEQLLRRVSADLHDGPAQLVSFAALRLDAAGKIDDLAARQTELATVRAVLDEAMREIRNLCADLSLPEIEQMPLGDILHRVVAAHRSRTGTAVRLDIVGGHEVLPHSIGICAYRFVQETLTNAWRHAGGADQSVDCTCVDGQLAIVVANGAGAALPLPETTAPTGLGLPGLRQRVASLGGTFRFERLASGAARVDMTLNLQGPDIDV</sequence>
<keyword evidence="9" id="KW-0472">Membrane</keyword>
<feature type="domain" description="Signal transduction histidine kinase subgroup 3 dimerisation and phosphoacceptor" evidence="10">
    <location>
        <begin position="266"/>
        <end position="327"/>
    </location>
</feature>
<keyword evidence="9" id="KW-1133">Transmembrane helix</keyword>
<dbReference type="Pfam" id="PF07730">
    <property type="entry name" value="HisKA_3"/>
    <property type="match status" value="1"/>
</dbReference>
<dbReference type="EMBL" id="MCRJ01000002">
    <property type="protein sequence ID" value="ODN72404.1"/>
    <property type="molecule type" value="Genomic_DNA"/>
</dbReference>
<gene>
    <name evidence="11" type="primary">degS</name>
    <name evidence="11" type="ORF">A6302_00150</name>
</gene>
<dbReference type="CDD" id="cd16917">
    <property type="entry name" value="HATPase_UhpB-NarQ-NarX-like"/>
    <property type="match status" value="1"/>
</dbReference>
<name>A0A1E3H7X0_9HYPH</name>
<keyword evidence="8" id="KW-0902">Two-component regulatory system</keyword>
<evidence type="ECO:0000256" key="9">
    <source>
        <dbReference type="SAM" id="Phobius"/>
    </source>
</evidence>
<evidence type="ECO:0000313" key="11">
    <source>
        <dbReference type="EMBL" id="ODN72404.1"/>
    </source>
</evidence>
<dbReference type="OrthoDB" id="9778496at2"/>
<accession>A0A1E3H7X0</accession>
<dbReference type="AlphaFoldDB" id="A0A1E3H7X0"/>
<dbReference type="InterPro" id="IPR050482">
    <property type="entry name" value="Sensor_HK_TwoCompSys"/>
</dbReference>
<evidence type="ECO:0000256" key="1">
    <source>
        <dbReference type="ARBA" id="ARBA00000085"/>
    </source>
</evidence>
<comment type="caution">
    <text evidence="11">The sequence shown here is derived from an EMBL/GenBank/DDBJ whole genome shotgun (WGS) entry which is preliminary data.</text>
</comment>
<dbReference type="Proteomes" id="UP000094622">
    <property type="component" value="Unassembled WGS sequence"/>
</dbReference>
<evidence type="ECO:0000256" key="3">
    <source>
        <dbReference type="ARBA" id="ARBA00022553"/>
    </source>
</evidence>
<proteinExistence type="predicted"/>
<dbReference type="PANTHER" id="PTHR24421">
    <property type="entry name" value="NITRATE/NITRITE SENSOR PROTEIN NARX-RELATED"/>
    <property type="match status" value="1"/>
</dbReference>
<keyword evidence="7" id="KW-0067">ATP-binding</keyword>
<dbReference type="GO" id="GO:0016020">
    <property type="term" value="C:membrane"/>
    <property type="evidence" value="ECO:0007669"/>
    <property type="project" value="InterPro"/>
</dbReference>
<dbReference type="EC" id="2.7.13.3" evidence="2"/>
<dbReference type="Gene3D" id="3.30.565.10">
    <property type="entry name" value="Histidine kinase-like ATPase, C-terminal domain"/>
    <property type="match status" value="1"/>
</dbReference>
<evidence type="ECO:0000256" key="4">
    <source>
        <dbReference type="ARBA" id="ARBA00022679"/>
    </source>
</evidence>
<reference evidence="11 12" key="1">
    <citation type="submission" date="2016-07" db="EMBL/GenBank/DDBJ databases">
        <title>Draft Genome Sequence of Methylobrevis pamukkalensis PK2.</title>
        <authorList>
            <person name="Vasilenko O.V."/>
            <person name="Doronina N.V."/>
            <person name="Shmareva M.N."/>
            <person name="Tarlachkov S.V."/>
            <person name="Mustakhimov I."/>
            <person name="Trotsenko Y.A."/>
        </authorList>
    </citation>
    <scope>NUCLEOTIDE SEQUENCE [LARGE SCALE GENOMIC DNA]</scope>
    <source>
        <strain evidence="11 12">PK2</strain>
    </source>
</reference>